<dbReference type="NCBIfam" id="TIGR00055">
    <property type="entry name" value="uppS"/>
    <property type="match status" value="1"/>
</dbReference>
<dbReference type="PANTHER" id="PTHR10291:SF0">
    <property type="entry name" value="DEHYDRODOLICHYL DIPHOSPHATE SYNTHASE 2"/>
    <property type="match status" value="1"/>
</dbReference>
<comment type="similarity">
    <text evidence="2">Belongs to the UPP synthase family.</text>
</comment>
<feature type="active site" description="Proton acceptor" evidence="2">
    <location>
        <position position="60"/>
    </location>
</feature>
<dbReference type="InterPro" id="IPR018520">
    <property type="entry name" value="UPP_synth-like_CS"/>
</dbReference>
<protein>
    <recommendedName>
        <fullName evidence="2">Ditrans,polycis-undecaprenyl-diphosphate synthase ((2E,6E)-farnesyl-diphosphate specific)</fullName>
        <ecNumber evidence="2">2.5.1.31</ecNumber>
    </recommendedName>
    <alternativeName>
        <fullName evidence="2">Ditrans,polycis-undecaprenylcistransferase</fullName>
    </alternativeName>
    <alternativeName>
        <fullName evidence="2">Undecaprenyl diphosphate synthase</fullName>
        <shortName evidence="2">UDS</shortName>
    </alternativeName>
    <alternativeName>
        <fullName evidence="2">Undecaprenyl pyrophosphate synthase</fullName>
        <shortName evidence="2">UPP synthase</shortName>
    </alternativeName>
</protein>
<evidence type="ECO:0000313" key="4">
    <source>
        <dbReference type="Proteomes" id="UP000525329"/>
    </source>
</evidence>
<feature type="binding site" evidence="2">
    <location>
        <position position="25"/>
    </location>
    <ligand>
        <name>substrate</name>
    </ligand>
</feature>
<feature type="binding site" evidence="2">
    <location>
        <begin position="186"/>
        <end position="188"/>
    </location>
    <ligand>
        <name>substrate</name>
    </ligand>
</feature>
<feature type="binding site" evidence="2">
    <location>
        <begin position="57"/>
        <end position="59"/>
    </location>
    <ligand>
        <name>substrate</name>
    </ligand>
</feature>
<gene>
    <name evidence="2 3" type="primary">uppS</name>
    <name evidence="3" type="ORF">H0A74_03680</name>
</gene>
<dbReference type="EMBL" id="JACCHU010000002">
    <property type="protein sequence ID" value="NYT52652.1"/>
    <property type="molecule type" value="Genomic_DNA"/>
</dbReference>
<keyword evidence="2" id="KW-0573">Peptidoglycan synthesis</keyword>
<name>A0A853GAE3_9GAMM</name>
<feature type="binding site" evidence="2">
    <location>
        <position position="12"/>
    </location>
    <ligand>
        <name>Mg(2+)</name>
        <dbReference type="ChEBI" id="CHEBI:18420"/>
    </ligand>
</feature>
<dbReference type="AlphaFoldDB" id="A0A853GAE3"/>
<feature type="active site" evidence="2">
    <location>
        <position position="12"/>
    </location>
</feature>
<dbReference type="FunFam" id="3.40.1180.10:FF:000001">
    <property type="entry name" value="(2E,6E)-farnesyl-diphosphate-specific ditrans,polycis-undecaprenyl-diphosphate synthase"/>
    <property type="match status" value="1"/>
</dbReference>
<dbReference type="GO" id="GO:0009252">
    <property type="term" value="P:peptidoglycan biosynthetic process"/>
    <property type="evidence" value="ECO:0007669"/>
    <property type="project" value="UniProtKB-UniRule"/>
</dbReference>
<comment type="catalytic activity">
    <reaction evidence="2">
        <text>8 isopentenyl diphosphate + (2E,6E)-farnesyl diphosphate = di-trans,octa-cis-undecaprenyl diphosphate + 8 diphosphate</text>
        <dbReference type="Rhea" id="RHEA:27551"/>
        <dbReference type="ChEBI" id="CHEBI:33019"/>
        <dbReference type="ChEBI" id="CHEBI:58405"/>
        <dbReference type="ChEBI" id="CHEBI:128769"/>
        <dbReference type="ChEBI" id="CHEBI:175763"/>
        <dbReference type="EC" id="2.5.1.31"/>
    </reaction>
</comment>
<dbReference type="GO" id="GO:0000287">
    <property type="term" value="F:magnesium ion binding"/>
    <property type="evidence" value="ECO:0007669"/>
    <property type="project" value="UniProtKB-UniRule"/>
</dbReference>
<keyword evidence="2" id="KW-0133">Cell shape</keyword>
<dbReference type="InterPro" id="IPR001441">
    <property type="entry name" value="UPP_synth-like"/>
</dbReference>
<dbReference type="Proteomes" id="UP000525329">
    <property type="component" value="Unassembled WGS sequence"/>
</dbReference>
<feature type="binding site" evidence="2">
    <location>
        <position position="63"/>
    </location>
    <ligand>
        <name>substrate</name>
    </ligand>
</feature>
<dbReference type="HAMAP" id="MF_01139">
    <property type="entry name" value="ISPT"/>
    <property type="match status" value="1"/>
</dbReference>
<sequence length="233" mass="26300">MSTLKHIAIIMDGNGRWASKRSLPRILGHQQGIQAVRSVVKACSIRSIKTLTLFAFSSENKNRSTKEVSLLFKLFLDMLQQEVKKLNKHNIRLKIIGDMSLFPIKIQQVALNTQALLASNTGLTLIIAANYGGQWDIIQAAVKAAKVAVAGDIKANDINIKNFSQYLSLANEPNVDLLIRTSGELRISNFLLWDIAYSEFYFTKTLWPDFNKSELEKAINSFNNRNRRFGTRL</sequence>
<comment type="cofactor">
    <cofactor evidence="2">
        <name>Mg(2+)</name>
        <dbReference type="ChEBI" id="CHEBI:18420"/>
    </cofactor>
    <text evidence="2">Binds 2 magnesium ions per subunit.</text>
</comment>
<dbReference type="GO" id="GO:0005829">
    <property type="term" value="C:cytosol"/>
    <property type="evidence" value="ECO:0007669"/>
    <property type="project" value="TreeGrafter"/>
</dbReference>
<keyword evidence="2" id="KW-0460">Magnesium</keyword>
<dbReference type="Pfam" id="PF01255">
    <property type="entry name" value="Prenyltransf"/>
    <property type="match status" value="1"/>
</dbReference>
<evidence type="ECO:0000256" key="1">
    <source>
        <dbReference type="ARBA" id="ARBA00022679"/>
    </source>
</evidence>
<evidence type="ECO:0000313" key="3">
    <source>
        <dbReference type="EMBL" id="NYT52652.1"/>
    </source>
</evidence>
<keyword evidence="2" id="KW-0961">Cell wall biogenesis/degradation</keyword>
<comment type="function">
    <text evidence="2">Catalyzes the sequential condensation of isopentenyl diphosphate (IPP) with (2E,6E)-farnesyl diphosphate (E,E-FPP) to yield (2Z,6Z,10Z,14Z,18Z,22Z,26Z,30Z,34E,38E)-undecaprenyl diphosphate (di-trans,octa-cis-UPP). UPP is the precursor of glycosyl carrier lipid in the biosynthesis of bacterial cell wall polysaccharide components such as peptidoglycan and lipopolysaccharide.</text>
</comment>
<reference evidence="3 4" key="1">
    <citation type="submission" date="2020-05" db="EMBL/GenBank/DDBJ databases">
        <title>Horizontal transmission and recombination maintain forever young bacterial symbiont genomes.</title>
        <authorList>
            <person name="Russell S.L."/>
            <person name="Pepper-Tunick E."/>
            <person name="Svedberg J."/>
            <person name="Byrne A."/>
            <person name="Ruelas Castillo J."/>
            <person name="Vollmers C."/>
            <person name="Beinart R.A."/>
            <person name="Corbett-Detig R."/>
        </authorList>
    </citation>
    <scope>NUCLEOTIDE SEQUENCE [LARGE SCALE GENOMIC DNA]</scope>
    <source>
        <strain evidence="3">Monterey_2004</strain>
    </source>
</reference>
<feature type="binding site" evidence="2">
    <location>
        <position position="180"/>
    </location>
    <ligand>
        <name>substrate</name>
    </ligand>
</feature>
<keyword evidence="2" id="KW-0479">Metal-binding</keyword>
<feature type="binding site" evidence="2">
    <location>
        <position position="199"/>
    </location>
    <ligand>
        <name>Mg(2+)</name>
        <dbReference type="ChEBI" id="CHEBI:18420"/>
    </ligand>
</feature>
<keyword evidence="1 2" id="KW-0808">Transferase</keyword>
<dbReference type="Gene3D" id="3.40.1180.10">
    <property type="entry name" value="Decaprenyl diphosphate synthase-like"/>
    <property type="match status" value="1"/>
</dbReference>
<dbReference type="GO" id="GO:0008360">
    <property type="term" value="P:regulation of cell shape"/>
    <property type="evidence" value="ECO:0007669"/>
    <property type="project" value="UniProtKB-KW"/>
</dbReference>
<proteinExistence type="inferred from homology"/>
<feature type="binding site" evidence="2">
    <location>
        <begin position="13"/>
        <end position="16"/>
    </location>
    <ligand>
        <name>substrate</name>
    </ligand>
</feature>
<comment type="subunit">
    <text evidence="2">Homodimer.</text>
</comment>
<dbReference type="EC" id="2.5.1.31" evidence="2"/>
<accession>A0A853GAE3</accession>
<dbReference type="SUPFAM" id="SSF64005">
    <property type="entry name" value="Undecaprenyl diphosphate synthase"/>
    <property type="match status" value="1"/>
</dbReference>
<dbReference type="PROSITE" id="PS01066">
    <property type="entry name" value="UPP_SYNTHASE"/>
    <property type="match status" value="1"/>
</dbReference>
<comment type="caution">
    <text evidence="3">The sequence shown here is derived from an EMBL/GenBank/DDBJ whole genome shotgun (WGS) entry which is preliminary data.</text>
</comment>
<dbReference type="InterPro" id="IPR036424">
    <property type="entry name" value="UPP_synth-like_sf"/>
</dbReference>
<feature type="binding site" evidence="2">
    <location>
        <position position="29"/>
    </location>
    <ligand>
        <name>substrate</name>
    </ligand>
</feature>
<feature type="binding site" evidence="2">
    <location>
        <position position="17"/>
    </location>
    <ligand>
        <name>substrate</name>
    </ligand>
</feature>
<organism evidence="3 4">
    <name type="scientific">Candidatus Vesicomyosocius endoextente</name>
    <dbReference type="NCBI Taxonomy" id="2738853"/>
    <lineage>
        <taxon>Bacteria</taxon>
        <taxon>Pseudomonadati</taxon>
        <taxon>Pseudomonadota</taxon>
        <taxon>Gammaproteobacteria</taxon>
        <taxon>Candidatus Pseudothioglobaceae</taxon>
        <taxon>Candidatus Vesicomyidisocius</taxon>
    </lineage>
</organism>
<dbReference type="PANTHER" id="PTHR10291">
    <property type="entry name" value="DEHYDRODOLICHYL DIPHOSPHATE SYNTHASE FAMILY MEMBER"/>
    <property type="match status" value="1"/>
</dbReference>
<evidence type="ECO:0000256" key="2">
    <source>
        <dbReference type="HAMAP-Rule" id="MF_01139"/>
    </source>
</evidence>
<dbReference type="GO" id="GO:0008834">
    <property type="term" value="F:ditrans,polycis-undecaprenyl-diphosphate synthase [(2E,6E)-farnesyl-diphosphate specific] activity"/>
    <property type="evidence" value="ECO:0007669"/>
    <property type="project" value="UniProtKB-UniRule"/>
</dbReference>
<dbReference type="GO" id="GO:0071555">
    <property type="term" value="P:cell wall organization"/>
    <property type="evidence" value="ECO:0007669"/>
    <property type="project" value="UniProtKB-KW"/>
</dbReference>
<dbReference type="CDD" id="cd00475">
    <property type="entry name" value="Cis_IPPS"/>
    <property type="match status" value="1"/>
</dbReference>
<dbReference type="GO" id="GO:0016094">
    <property type="term" value="P:polyprenol biosynthetic process"/>
    <property type="evidence" value="ECO:0007669"/>
    <property type="project" value="TreeGrafter"/>
</dbReference>
<comment type="caution">
    <text evidence="2">Lacks conserved residue(s) required for the propagation of feature annotation.</text>
</comment>